<dbReference type="GO" id="GO:0052689">
    <property type="term" value="F:carboxylic ester hydrolase activity"/>
    <property type="evidence" value="ECO:0007669"/>
    <property type="project" value="InterPro"/>
</dbReference>
<evidence type="ECO:0000256" key="2">
    <source>
        <dbReference type="PIRSR" id="PIRSR017388-3"/>
    </source>
</evidence>
<dbReference type="Gene3D" id="3.40.50.1820">
    <property type="entry name" value="alpha/beta hydrolase"/>
    <property type="match status" value="1"/>
</dbReference>
<dbReference type="InterPro" id="IPR022742">
    <property type="entry name" value="Hydrolase_4"/>
</dbReference>
<keyword evidence="5" id="KW-1185">Reference proteome</keyword>
<evidence type="ECO:0000256" key="1">
    <source>
        <dbReference type="PIRSR" id="PIRSR017388-1"/>
    </source>
</evidence>
<organism evidence="4 5">
    <name type="scientific">Polynucleobacter victoriensis</name>
    <dbReference type="NCBI Taxonomy" id="2049319"/>
    <lineage>
        <taxon>Bacteria</taxon>
        <taxon>Pseudomonadati</taxon>
        <taxon>Pseudomonadota</taxon>
        <taxon>Betaproteobacteria</taxon>
        <taxon>Burkholderiales</taxon>
        <taxon>Burkholderiaceae</taxon>
        <taxon>Polynucleobacter</taxon>
    </lineage>
</organism>
<dbReference type="InterPro" id="IPR012354">
    <property type="entry name" value="Esterase_lipase"/>
</dbReference>
<name>A0A212T2D1_9BURK</name>
<gene>
    <name evidence="4" type="ORF">SAMN06295916_0227</name>
</gene>
<dbReference type="PIRSF" id="PIRSF017388">
    <property type="entry name" value="Esterase_lipase"/>
    <property type="match status" value="1"/>
</dbReference>
<dbReference type="InterPro" id="IPR051044">
    <property type="entry name" value="MAG_DAG_Lipase"/>
</dbReference>
<dbReference type="RefSeq" id="WP_243383300.1">
    <property type="nucleotide sequence ID" value="NZ_FYEX01000001.1"/>
</dbReference>
<proteinExistence type="predicted"/>
<evidence type="ECO:0000313" key="5">
    <source>
        <dbReference type="Proteomes" id="UP000197215"/>
    </source>
</evidence>
<feature type="domain" description="Serine aminopeptidase S33" evidence="3">
    <location>
        <begin position="9"/>
        <end position="245"/>
    </location>
</feature>
<accession>A0A212T2D1</accession>
<dbReference type="Pfam" id="PF12146">
    <property type="entry name" value="Hydrolase_4"/>
    <property type="match status" value="1"/>
</dbReference>
<dbReference type="InterPro" id="IPR029058">
    <property type="entry name" value="AB_hydrolase_fold"/>
</dbReference>
<evidence type="ECO:0000259" key="3">
    <source>
        <dbReference type="Pfam" id="PF12146"/>
    </source>
</evidence>
<dbReference type="AlphaFoldDB" id="A0A212T2D1"/>
<feature type="active site" description="Charge relay system" evidence="1">
    <location>
        <position position="209"/>
    </location>
</feature>
<dbReference type="PANTHER" id="PTHR11614">
    <property type="entry name" value="PHOSPHOLIPASE-RELATED"/>
    <property type="match status" value="1"/>
</dbReference>
<feature type="site" description="Important for substrate specificity" evidence="2">
    <location>
        <position position="152"/>
    </location>
</feature>
<feature type="active site" description="Nucleophile" evidence="1">
    <location>
        <position position="88"/>
    </location>
</feature>
<dbReference type="Proteomes" id="UP000197215">
    <property type="component" value="Unassembled WGS sequence"/>
</dbReference>
<reference evidence="4 5" key="1">
    <citation type="submission" date="2017-06" db="EMBL/GenBank/DDBJ databases">
        <authorList>
            <person name="Kim H.J."/>
            <person name="Triplett B.A."/>
        </authorList>
    </citation>
    <scope>NUCLEOTIDE SEQUENCE [LARGE SCALE GENOMIC DNA]</scope>
    <source>
        <strain evidence="4 5">MWH-VicM1</strain>
    </source>
</reference>
<evidence type="ECO:0000313" key="4">
    <source>
        <dbReference type="EMBL" id="SNC60197.1"/>
    </source>
</evidence>
<protein>
    <submittedName>
        <fullName evidence="4">Carboxylesterase</fullName>
    </submittedName>
</protein>
<feature type="active site" description="Charge relay system" evidence="1">
    <location>
        <position position="239"/>
    </location>
</feature>
<dbReference type="EMBL" id="FYEX01000001">
    <property type="protein sequence ID" value="SNC60197.1"/>
    <property type="molecule type" value="Genomic_DNA"/>
</dbReference>
<dbReference type="SUPFAM" id="SSF53474">
    <property type="entry name" value="alpha/beta-Hydrolases"/>
    <property type="match status" value="1"/>
</dbReference>
<sequence length="284" mass="32295">MTTFKASNSEHAVVLIHGLCGTSMELGSIPKALKDAEYQVHICEIENYTASMLNKSQRIDWELWSQHVNMIVTELLEKHVTVSLCGLSMGATLALAVASERSDITSVSLLSPILRYDGWAIKWYENLMLVPYLLGLRNWSYKEQDPFGIKNIELRRRVAKSMLKDGVSQVGAAQISARHLYTARKMMKEVRNSLSEVKADVLCIHAIDDETAAPRNTEQIIDEVGSETRKAVWLGDCYHIITVDNEREIVTNETLRFIQKSINAHENNIDYRKVSNRSMLKDRR</sequence>